<gene>
    <name evidence="3" type="ORF">RR46_14743</name>
</gene>
<feature type="region of interest" description="Disordered" evidence="1">
    <location>
        <begin position="22"/>
        <end position="47"/>
    </location>
</feature>
<keyword evidence="2" id="KW-0812">Transmembrane</keyword>
<evidence type="ECO:0000313" key="4">
    <source>
        <dbReference type="Proteomes" id="UP000053268"/>
    </source>
</evidence>
<keyword evidence="2" id="KW-1133">Transmembrane helix</keyword>
<dbReference type="EMBL" id="KQ459606">
    <property type="protein sequence ID" value="KPI91239.1"/>
    <property type="molecule type" value="Genomic_DNA"/>
</dbReference>
<dbReference type="AlphaFoldDB" id="A0A194PEW4"/>
<evidence type="ECO:0000256" key="1">
    <source>
        <dbReference type="SAM" id="MobiDB-lite"/>
    </source>
</evidence>
<proteinExistence type="predicted"/>
<evidence type="ECO:0000256" key="2">
    <source>
        <dbReference type="SAM" id="Phobius"/>
    </source>
</evidence>
<dbReference type="Proteomes" id="UP000053268">
    <property type="component" value="Unassembled WGS sequence"/>
</dbReference>
<evidence type="ECO:0000313" key="3">
    <source>
        <dbReference type="EMBL" id="KPI91239.1"/>
    </source>
</evidence>
<protein>
    <submittedName>
        <fullName evidence="3">Uncharacterized protein</fullName>
    </submittedName>
</protein>
<reference evidence="3 4" key="1">
    <citation type="journal article" date="2015" name="Nat. Commun.">
        <title>Outbred genome sequencing and CRISPR/Cas9 gene editing in butterflies.</title>
        <authorList>
            <person name="Li X."/>
            <person name="Fan D."/>
            <person name="Zhang W."/>
            <person name="Liu G."/>
            <person name="Zhang L."/>
            <person name="Zhao L."/>
            <person name="Fang X."/>
            <person name="Chen L."/>
            <person name="Dong Y."/>
            <person name="Chen Y."/>
            <person name="Ding Y."/>
            <person name="Zhao R."/>
            <person name="Feng M."/>
            <person name="Zhu Y."/>
            <person name="Feng Y."/>
            <person name="Jiang X."/>
            <person name="Zhu D."/>
            <person name="Xiang H."/>
            <person name="Feng X."/>
            <person name="Li S."/>
            <person name="Wang J."/>
            <person name="Zhang G."/>
            <person name="Kronforst M.R."/>
            <person name="Wang W."/>
        </authorList>
    </citation>
    <scope>NUCLEOTIDE SEQUENCE [LARGE SCALE GENOMIC DNA]</scope>
    <source>
        <strain evidence="3">Ya'a_city_454_Px</strain>
        <tissue evidence="3">Whole body</tissue>
    </source>
</reference>
<name>A0A194PEW4_PAPXU</name>
<organism evidence="3 4">
    <name type="scientific">Papilio xuthus</name>
    <name type="common">Asian swallowtail butterfly</name>
    <dbReference type="NCBI Taxonomy" id="66420"/>
    <lineage>
        <taxon>Eukaryota</taxon>
        <taxon>Metazoa</taxon>
        <taxon>Ecdysozoa</taxon>
        <taxon>Arthropoda</taxon>
        <taxon>Hexapoda</taxon>
        <taxon>Insecta</taxon>
        <taxon>Pterygota</taxon>
        <taxon>Neoptera</taxon>
        <taxon>Endopterygota</taxon>
        <taxon>Lepidoptera</taxon>
        <taxon>Glossata</taxon>
        <taxon>Ditrysia</taxon>
        <taxon>Papilionoidea</taxon>
        <taxon>Papilionidae</taxon>
        <taxon>Papilioninae</taxon>
        <taxon>Papilio</taxon>
    </lineage>
</organism>
<accession>A0A194PEW4</accession>
<keyword evidence="2" id="KW-0472">Membrane</keyword>
<feature type="transmembrane region" description="Helical" evidence="2">
    <location>
        <begin position="131"/>
        <end position="153"/>
    </location>
</feature>
<sequence length="203" mass="23035">MASDEFQIQNIYRYSRKSFRNHQNPIDNYAPSPREDADSDAADSSPRNDIRFDEIRLATAGCSCDLDPEAEIANILHKKCPVIALAQQQLQKLLDETDRFLCDNARLNYKSPYDVVCLCKETLMNLNKWEYIIMILLVSAFLFGLIIGAASCLKHLGGSDYNIILGAARQQRMQFHCNVIRTLPASNYSNPVAYKIRTLIQLA</sequence>
<keyword evidence="4" id="KW-1185">Reference proteome</keyword>